<dbReference type="InterPro" id="IPR012677">
    <property type="entry name" value="Nucleotide-bd_a/b_plait_sf"/>
</dbReference>
<dbReference type="KEGG" id="mcha:111012159"/>
<dbReference type="GeneID" id="111012159"/>
<feature type="region of interest" description="Disordered" evidence="1">
    <location>
        <begin position="159"/>
        <end position="203"/>
    </location>
</feature>
<protein>
    <submittedName>
        <fullName evidence="3">Uncharacterized protein LOC111012159 isoform X1</fullName>
    </submittedName>
</protein>
<dbReference type="OrthoDB" id="5418203at2759"/>
<evidence type="ECO:0000313" key="3">
    <source>
        <dbReference type="RefSeq" id="XP_022141903.1"/>
    </source>
</evidence>
<feature type="region of interest" description="Disordered" evidence="1">
    <location>
        <begin position="366"/>
        <end position="390"/>
    </location>
</feature>
<reference evidence="3" key="1">
    <citation type="submission" date="2025-08" db="UniProtKB">
        <authorList>
            <consortium name="RefSeq"/>
        </authorList>
    </citation>
    <scope>IDENTIFICATION</scope>
    <source>
        <strain evidence="3">OHB3-1</strain>
    </source>
</reference>
<dbReference type="Gene3D" id="3.30.70.330">
    <property type="match status" value="1"/>
</dbReference>
<organism evidence="2 3">
    <name type="scientific">Momordica charantia</name>
    <name type="common">Bitter gourd</name>
    <name type="synonym">Balsam pear</name>
    <dbReference type="NCBI Taxonomy" id="3673"/>
    <lineage>
        <taxon>Eukaryota</taxon>
        <taxon>Viridiplantae</taxon>
        <taxon>Streptophyta</taxon>
        <taxon>Embryophyta</taxon>
        <taxon>Tracheophyta</taxon>
        <taxon>Spermatophyta</taxon>
        <taxon>Magnoliopsida</taxon>
        <taxon>eudicotyledons</taxon>
        <taxon>Gunneridae</taxon>
        <taxon>Pentapetalae</taxon>
        <taxon>rosids</taxon>
        <taxon>fabids</taxon>
        <taxon>Cucurbitales</taxon>
        <taxon>Cucurbitaceae</taxon>
        <taxon>Momordiceae</taxon>
        <taxon>Momordica</taxon>
    </lineage>
</organism>
<dbReference type="RefSeq" id="XP_022141903.1">
    <property type="nucleotide sequence ID" value="XM_022286211.1"/>
</dbReference>
<dbReference type="AlphaFoldDB" id="A0A6J1CLW4"/>
<accession>A0A6J1CLW4</accession>
<dbReference type="Proteomes" id="UP000504603">
    <property type="component" value="Unplaced"/>
</dbReference>
<feature type="compositionally biased region" description="Low complexity" evidence="1">
    <location>
        <begin position="105"/>
        <end position="127"/>
    </location>
</feature>
<name>A0A6J1CLW4_MOMCH</name>
<dbReference type="PANTHER" id="PTHR21678">
    <property type="entry name" value="GROWTH INHIBITION AND DIFFERENTIATION RELATED PROTEIN 88"/>
    <property type="match status" value="1"/>
</dbReference>
<keyword evidence="2" id="KW-1185">Reference proteome</keyword>
<gene>
    <name evidence="3" type="primary">LOC111012159</name>
</gene>
<proteinExistence type="predicted"/>
<evidence type="ECO:0000256" key="1">
    <source>
        <dbReference type="SAM" id="MobiDB-lite"/>
    </source>
</evidence>
<feature type="compositionally biased region" description="Polar residues" evidence="1">
    <location>
        <begin position="160"/>
        <end position="170"/>
    </location>
</feature>
<dbReference type="InterPro" id="IPR039884">
    <property type="entry name" value="R3HC1/R3HCL"/>
</dbReference>
<evidence type="ECO:0000313" key="2">
    <source>
        <dbReference type="Proteomes" id="UP000504603"/>
    </source>
</evidence>
<feature type="region of interest" description="Disordered" evidence="1">
    <location>
        <begin position="92"/>
        <end position="144"/>
    </location>
</feature>
<sequence length="390" mass="42953">MEKVEEEQQRQRSNWSELVEDLVTAGDIESAISLLQSVISGLQTLNDCNRDPQLAAALSDLSTLYSSKGFSLKADDIATKALVLKQQTQVSSPAGYGKTVKGDRTSSANVSSASRGSVGGASVATGNLDHKRESPENALPRDGSLDVDDWEAIADRSPNELISLQSSPNELLSLKREPDGTGLSVRETKDQTPRRRGRGTFSYKKDELYSDKLSDSSTIKDTKAEDATHGLEEGRRELKSAQYGTQHVLVLTDFPLSTKTMDLERLLGNFMNSGVAIRWVNDTTALAVFQTPSAALEALNHVRSPFTVHVLDENDPLLRSIRPRDLEPPKQRPKTCTRAAQRMIAQGIGVKLPTPDFGLKELRKQEEDRKNRIVTRQKLRDEAWGEDGPS</sequence>
<dbReference type="PANTHER" id="PTHR21678:SF0">
    <property type="entry name" value="C3H1-TYPE DOMAIN-CONTAINING PROTEIN"/>
    <property type="match status" value="1"/>
</dbReference>